<evidence type="ECO:0000313" key="12">
    <source>
        <dbReference type="EMBL" id="KAF7998327.1"/>
    </source>
</evidence>
<dbReference type="CDD" id="cd00814">
    <property type="entry name" value="MetRS_core"/>
    <property type="match status" value="1"/>
</dbReference>
<keyword evidence="6 10" id="KW-0030">Aminoacyl-tRNA synthetase</keyword>
<dbReference type="InterPro" id="IPR015413">
    <property type="entry name" value="Methionyl/Leucyl_tRNA_Synth"/>
</dbReference>
<dbReference type="SUPFAM" id="SSF52374">
    <property type="entry name" value="Nucleotidylyl transferase"/>
    <property type="match status" value="1"/>
</dbReference>
<dbReference type="GO" id="GO:0005524">
    <property type="term" value="F:ATP binding"/>
    <property type="evidence" value="ECO:0007669"/>
    <property type="project" value="UniProtKB-KW"/>
</dbReference>
<dbReference type="InterPro" id="IPR014729">
    <property type="entry name" value="Rossmann-like_a/b/a_fold"/>
</dbReference>
<evidence type="ECO:0000256" key="6">
    <source>
        <dbReference type="ARBA" id="ARBA00023146"/>
    </source>
</evidence>
<evidence type="ECO:0000256" key="5">
    <source>
        <dbReference type="ARBA" id="ARBA00022917"/>
    </source>
</evidence>
<reference evidence="12 13" key="1">
    <citation type="submission" date="2020-08" db="EMBL/GenBank/DDBJ databases">
        <title>Aphidius gifuensis genome sequencing and assembly.</title>
        <authorList>
            <person name="Du Z."/>
        </authorList>
    </citation>
    <scope>NUCLEOTIDE SEQUENCE [LARGE SCALE GENOMIC DNA]</scope>
    <source>
        <strain evidence="12">YNYX2018</strain>
        <tissue evidence="12">Adults</tissue>
    </source>
</reference>
<feature type="domain" description="Methionyl/Leucyl tRNA synthetase" evidence="11">
    <location>
        <begin position="12"/>
        <end position="375"/>
    </location>
</feature>
<dbReference type="FunFam" id="2.170.220.10:FF:000001">
    <property type="entry name" value="methionine--tRNA ligase, mitochondrial"/>
    <property type="match status" value="1"/>
</dbReference>
<keyword evidence="4 10" id="KW-0067">ATP-binding</keyword>
<keyword evidence="3 10" id="KW-0547">Nucleotide-binding</keyword>
<evidence type="ECO:0000256" key="9">
    <source>
        <dbReference type="ARBA" id="ARBA00047364"/>
    </source>
</evidence>
<dbReference type="GO" id="GO:0005739">
    <property type="term" value="C:mitochondrion"/>
    <property type="evidence" value="ECO:0007669"/>
    <property type="project" value="UniProtKB-ARBA"/>
</dbReference>
<dbReference type="InterPro" id="IPR033911">
    <property type="entry name" value="MetRS_core"/>
</dbReference>
<dbReference type="Gene3D" id="1.10.730.10">
    <property type="entry name" value="Isoleucyl-tRNA Synthetase, Domain 1"/>
    <property type="match status" value="1"/>
</dbReference>
<dbReference type="Gene3D" id="2.170.220.10">
    <property type="match status" value="1"/>
</dbReference>
<evidence type="ECO:0000256" key="2">
    <source>
        <dbReference type="ARBA" id="ARBA00022598"/>
    </source>
</evidence>
<dbReference type="NCBIfam" id="TIGR00398">
    <property type="entry name" value="metG"/>
    <property type="match status" value="1"/>
</dbReference>
<dbReference type="InterPro" id="IPR023457">
    <property type="entry name" value="Met-tRNA_synth_2"/>
</dbReference>
<comment type="similarity">
    <text evidence="10">Belongs to the class-I aminoacyl-tRNA synthetase family.</text>
</comment>
<dbReference type="GO" id="GO:0004825">
    <property type="term" value="F:methionine-tRNA ligase activity"/>
    <property type="evidence" value="ECO:0007669"/>
    <property type="project" value="UniProtKB-EC"/>
</dbReference>
<dbReference type="InterPro" id="IPR009080">
    <property type="entry name" value="tRNAsynth_Ia_anticodon-bd"/>
</dbReference>
<dbReference type="PRINTS" id="PR01041">
    <property type="entry name" value="TRNASYNTHMET"/>
</dbReference>
<dbReference type="EMBL" id="JACMRX010000001">
    <property type="protein sequence ID" value="KAF7998327.1"/>
    <property type="molecule type" value="Genomic_DNA"/>
</dbReference>
<evidence type="ECO:0000256" key="4">
    <source>
        <dbReference type="ARBA" id="ARBA00022840"/>
    </source>
</evidence>
<keyword evidence="5 10" id="KW-0648">Protein biosynthesis</keyword>
<name>A0A835CWB3_APHGI</name>
<dbReference type="Pfam" id="PF09334">
    <property type="entry name" value="tRNA-synt_1g"/>
    <property type="match status" value="1"/>
</dbReference>
<gene>
    <name evidence="12" type="ORF">HCN44_009725</name>
</gene>
<comment type="caution">
    <text evidence="12">The sequence shown here is derived from an EMBL/GenBank/DDBJ whole genome shotgun (WGS) entry which is preliminary data.</text>
</comment>
<keyword evidence="13" id="KW-1185">Reference proteome</keyword>
<evidence type="ECO:0000256" key="3">
    <source>
        <dbReference type="ARBA" id="ARBA00022741"/>
    </source>
</evidence>
<dbReference type="PANTHER" id="PTHR43326:SF1">
    <property type="entry name" value="METHIONINE--TRNA LIGASE, MITOCHONDRIAL"/>
    <property type="match status" value="1"/>
</dbReference>
<evidence type="ECO:0000256" key="10">
    <source>
        <dbReference type="RuleBase" id="RU363039"/>
    </source>
</evidence>
<dbReference type="SUPFAM" id="SSF47323">
    <property type="entry name" value="Anticodon-binding domain of a subclass of class I aminoacyl-tRNA synthetases"/>
    <property type="match status" value="1"/>
</dbReference>
<proteinExistence type="inferred from homology"/>
<accession>A0A835CWB3</accession>
<dbReference type="OrthoDB" id="24670at2759"/>
<keyword evidence="2 10" id="KW-0436">Ligase</keyword>
<dbReference type="Gene3D" id="3.40.50.620">
    <property type="entry name" value="HUPs"/>
    <property type="match status" value="1"/>
</dbReference>
<dbReference type="PANTHER" id="PTHR43326">
    <property type="entry name" value="METHIONYL-TRNA SYNTHETASE"/>
    <property type="match status" value="1"/>
</dbReference>
<dbReference type="Proteomes" id="UP000639338">
    <property type="component" value="Unassembled WGS sequence"/>
</dbReference>
<evidence type="ECO:0000259" key="11">
    <source>
        <dbReference type="Pfam" id="PF09334"/>
    </source>
</evidence>
<dbReference type="EC" id="6.1.1.10" evidence="1"/>
<comment type="catalytic activity">
    <reaction evidence="9">
        <text>tRNA(Met) + L-methionine + ATP = L-methionyl-tRNA(Met) + AMP + diphosphate</text>
        <dbReference type="Rhea" id="RHEA:13481"/>
        <dbReference type="Rhea" id="RHEA-COMP:9667"/>
        <dbReference type="Rhea" id="RHEA-COMP:9698"/>
        <dbReference type="ChEBI" id="CHEBI:30616"/>
        <dbReference type="ChEBI" id="CHEBI:33019"/>
        <dbReference type="ChEBI" id="CHEBI:57844"/>
        <dbReference type="ChEBI" id="CHEBI:78442"/>
        <dbReference type="ChEBI" id="CHEBI:78530"/>
        <dbReference type="ChEBI" id="CHEBI:456215"/>
        <dbReference type="EC" id="6.1.1.10"/>
    </reaction>
</comment>
<dbReference type="InterPro" id="IPR014758">
    <property type="entry name" value="Met-tRNA_synth"/>
</dbReference>
<protein>
    <recommendedName>
        <fullName evidence="7">Methionine--tRNA ligase, mitochondrial</fullName>
        <ecNumber evidence="1">6.1.1.10</ecNumber>
    </recommendedName>
    <alternativeName>
        <fullName evidence="8">Mitochondrial methionyl-tRNA synthetase</fullName>
    </alternativeName>
</protein>
<evidence type="ECO:0000256" key="7">
    <source>
        <dbReference type="ARBA" id="ARBA00026124"/>
    </source>
</evidence>
<dbReference type="AlphaFoldDB" id="A0A835CWB3"/>
<sequence>MYCHSSNNKNAYITTPIFYVNAGPHLGHLYSAALADALAKYHEMHNYKVFFSTGTDEHGNKVRDAALLNKLSPKNYCDNISLMFKSMCDNFGVDYTNFIRTTDEKHQLGVQQFWKNLDDGGHIYKGKYSGWYCLSDEAFVPTNELEEIKQSNGIVQKISSSSGNTVEWMEEENYKFKLSNFQDDLKYWLKDLSVVKPIKYHKILLSMIDEGSAMNDLSISRPTSRAPWGINVPNDDSQTIYVWLDALVNYLTSLGYPDDKYKNYWPPTIQVIGKDILKFHGIYWPAFLIASGLEPPKTLLCHSHWTVNDEKMSKSKGNVVVPDDAAVKFTNEGLRYFLLREAVPHNDGNYNEDKVRKILNTELADTLGNLVSRCMGKIVNPQGIIPQLDDKHLQLLKSNDAINLVNSLKSLSSLTQEAYEDFNLHHVVDFTMNSLRLSNKMIETHKPWELVKNINENNNFNKLEAVLALGLESVRISSLILNPIIPKLTSNLLDYLQVPIDARKWNNTNFLITGKLKDHRYQNDDVKNMIFFKKLKL</sequence>
<dbReference type="GO" id="GO:0006431">
    <property type="term" value="P:methionyl-tRNA aminoacylation"/>
    <property type="evidence" value="ECO:0007669"/>
    <property type="project" value="InterPro"/>
</dbReference>
<evidence type="ECO:0000256" key="8">
    <source>
        <dbReference type="ARBA" id="ARBA00030331"/>
    </source>
</evidence>
<evidence type="ECO:0000313" key="13">
    <source>
        <dbReference type="Proteomes" id="UP000639338"/>
    </source>
</evidence>
<evidence type="ECO:0000256" key="1">
    <source>
        <dbReference type="ARBA" id="ARBA00012838"/>
    </source>
</evidence>
<organism evidence="12 13">
    <name type="scientific">Aphidius gifuensis</name>
    <name type="common">Parasitoid wasp</name>
    <dbReference type="NCBI Taxonomy" id="684658"/>
    <lineage>
        <taxon>Eukaryota</taxon>
        <taxon>Metazoa</taxon>
        <taxon>Ecdysozoa</taxon>
        <taxon>Arthropoda</taxon>
        <taxon>Hexapoda</taxon>
        <taxon>Insecta</taxon>
        <taxon>Pterygota</taxon>
        <taxon>Neoptera</taxon>
        <taxon>Endopterygota</taxon>
        <taxon>Hymenoptera</taxon>
        <taxon>Apocrita</taxon>
        <taxon>Ichneumonoidea</taxon>
        <taxon>Braconidae</taxon>
        <taxon>Aphidiinae</taxon>
        <taxon>Aphidius</taxon>
    </lineage>
</organism>